<protein>
    <recommendedName>
        <fullName evidence="5">TrbC/VIRB2 family protein</fullName>
    </recommendedName>
</protein>
<feature type="transmembrane region" description="Helical" evidence="1">
    <location>
        <begin position="88"/>
        <end position="107"/>
    </location>
</feature>
<dbReference type="Pfam" id="PF18895">
    <property type="entry name" value="T4SS_pilin"/>
    <property type="match status" value="1"/>
</dbReference>
<feature type="transmembrane region" description="Helical" evidence="1">
    <location>
        <begin position="47"/>
        <end position="67"/>
    </location>
</feature>
<keyword evidence="1" id="KW-0472">Membrane</keyword>
<dbReference type="STRING" id="39060.SAMN05660706_12332"/>
<dbReference type="AlphaFoldDB" id="A0A1I6E2D4"/>
<keyword evidence="1" id="KW-0812">Transmembrane</keyword>
<evidence type="ECO:0008006" key="5">
    <source>
        <dbReference type="Google" id="ProtNLM"/>
    </source>
</evidence>
<feature type="signal peptide" evidence="2">
    <location>
        <begin position="1"/>
        <end position="29"/>
    </location>
</feature>
<feature type="chain" id="PRO_5038697520" description="TrbC/VIRB2 family protein" evidence="2">
    <location>
        <begin position="30"/>
        <end position="110"/>
    </location>
</feature>
<evidence type="ECO:0000256" key="1">
    <source>
        <dbReference type="SAM" id="Phobius"/>
    </source>
</evidence>
<dbReference type="Proteomes" id="UP000199584">
    <property type="component" value="Unassembled WGS sequence"/>
</dbReference>
<dbReference type="InterPro" id="IPR043993">
    <property type="entry name" value="T4SS_pilin"/>
</dbReference>
<dbReference type="RefSeq" id="WP_207545187.1">
    <property type="nucleotide sequence ID" value="NZ_FOYM01000023.1"/>
</dbReference>
<keyword evidence="2" id="KW-0732">Signal</keyword>
<keyword evidence="1" id="KW-1133">Transmembrane helix</keyword>
<gene>
    <name evidence="3" type="ORF">SAMN05660706_12332</name>
</gene>
<reference evidence="4" key="1">
    <citation type="submission" date="2016-10" db="EMBL/GenBank/DDBJ databases">
        <authorList>
            <person name="Varghese N."/>
            <person name="Submissions S."/>
        </authorList>
    </citation>
    <scope>NUCLEOTIDE SEQUENCE [LARGE SCALE GENOMIC DNA]</scope>
    <source>
        <strain evidence="4">DSM 3669</strain>
    </source>
</reference>
<dbReference type="EMBL" id="FOYM01000023">
    <property type="protein sequence ID" value="SFR11658.1"/>
    <property type="molecule type" value="Genomic_DNA"/>
</dbReference>
<evidence type="ECO:0000256" key="2">
    <source>
        <dbReference type="SAM" id="SignalP"/>
    </source>
</evidence>
<keyword evidence="4" id="KW-1185">Reference proteome</keyword>
<evidence type="ECO:0000313" key="3">
    <source>
        <dbReference type="EMBL" id="SFR11658.1"/>
    </source>
</evidence>
<sequence length="110" mass="11653">MRRVGKKFLTLSPVTIIAFLLFVSPAAAAGEPEFVTGFKNLLNDVSSWILGLIPVAAGAKIGYHALMKNLSQEDEPHSVSVHNKGIKNALVGGAIGVSATLIVKAFLSYF</sequence>
<name>A0A1I6E2D4_9FIRM</name>
<proteinExistence type="predicted"/>
<accession>A0A1I6E2D4</accession>
<organism evidence="3 4">
    <name type="scientific">Desulfoscipio geothermicus DSM 3669</name>
    <dbReference type="NCBI Taxonomy" id="1121426"/>
    <lineage>
        <taxon>Bacteria</taxon>
        <taxon>Bacillati</taxon>
        <taxon>Bacillota</taxon>
        <taxon>Clostridia</taxon>
        <taxon>Eubacteriales</taxon>
        <taxon>Desulfallaceae</taxon>
        <taxon>Desulfoscipio</taxon>
    </lineage>
</organism>
<evidence type="ECO:0000313" key="4">
    <source>
        <dbReference type="Proteomes" id="UP000199584"/>
    </source>
</evidence>